<gene>
    <name evidence="11" type="primary">LOC105001868</name>
</gene>
<dbReference type="PANTHER" id="PTHR48164">
    <property type="entry name" value="DOLICHYL-DIPHOSPHOOLIGOSACCHARIDE--PROTEIN GLYCOSYLTRANSFERASE SUBUNIT 4"/>
    <property type="match status" value="1"/>
</dbReference>
<evidence type="ECO:0000256" key="3">
    <source>
        <dbReference type="ARBA" id="ARBA00017662"/>
    </source>
</evidence>
<evidence type="ECO:0000256" key="9">
    <source>
        <dbReference type="SAM" id="Phobius"/>
    </source>
</evidence>
<keyword evidence="4 9" id="KW-0812">Transmembrane</keyword>
<evidence type="ECO:0000313" key="10">
    <source>
        <dbReference type="Proteomes" id="UP000515208"/>
    </source>
</evidence>
<accession>A0A6P3IZV0</accession>
<protein>
    <recommendedName>
        <fullName evidence="3">Dolichyl-diphosphooligosaccharide--protein glycosyltransferase subunit 4</fullName>
    </recommendedName>
</protein>
<proteinExistence type="inferred from homology"/>
<dbReference type="SUPFAM" id="SSF103464">
    <property type="entry name" value="Oligosaccharyltransferase subunit ost4p"/>
    <property type="match status" value="1"/>
</dbReference>
<evidence type="ECO:0000256" key="8">
    <source>
        <dbReference type="ARBA" id="ARBA00023136"/>
    </source>
</evidence>
<dbReference type="PANTHER" id="PTHR48164:SF1">
    <property type="entry name" value="DOLICHYL-DIPHOSPHOOLIGOSACCHARIDE--PROTEIN GLYCOSYLTRANSFERASE SUBUNIT 4"/>
    <property type="match status" value="1"/>
</dbReference>
<name>A0A6P3IZV0_BISBB</name>
<dbReference type="InterPro" id="IPR051307">
    <property type="entry name" value="OST4"/>
</dbReference>
<dbReference type="Pfam" id="PF10215">
    <property type="entry name" value="Ost4"/>
    <property type="match status" value="1"/>
</dbReference>
<comment type="similarity">
    <text evidence="2">Belongs to the OST4 family.</text>
</comment>
<evidence type="ECO:0000256" key="6">
    <source>
        <dbReference type="ARBA" id="ARBA00022968"/>
    </source>
</evidence>
<evidence type="ECO:0000256" key="7">
    <source>
        <dbReference type="ARBA" id="ARBA00022989"/>
    </source>
</evidence>
<dbReference type="Proteomes" id="UP000515208">
    <property type="component" value="Unplaced"/>
</dbReference>
<dbReference type="GO" id="GO:0018279">
    <property type="term" value="P:protein N-linked glycosylation via asparagine"/>
    <property type="evidence" value="ECO:0007669"/>
    <property type="project" value="TreeGrafter"/>
</dbReference>
<comment type="subcellular location">
    <subcellularLocation>
        <location evidence="1">Endoplasmic reticulum membrane</location>
        <topology evidence="1">Single-pass type III membrane protein</topology>
    </subcellularLocation>
</comment>
<evidence type="ECO:0000256" key="2">
    <source>
        <dbReference type="ARBA" id="ARBA00007685"/>
    </source>
</evidence>
<dbReference type="GO" id="GO:0008250">
    <property type="term" value="C:oligosaccharyltransferase complex"/>
    <property type="evidence" value="ECO:0007669"/>
    <property type="project" value="TreeGrafter"/>
</dbReference>
<keyword evidence="5" id="KW-0256">Endoplasmic reticulum</keyword>
<keyword evidence="8 9" id="KW-0472">Membrane</keyword>
<dbReference type="InterPro" id="IPR036330">
    <property type="entry name" value="Ost4p_sf"/>
</dbReference>
<dbReference type="InterPro" id="IPR018943">
    <property type="entry name" value="Oligosaccaryltransferase"/>
</dbReference>
<keyword evidence="7 9" id="KW-1133">Transmembrane helix</keyword>
<organism evidence="10 11">
    <name type="scientific">Bison bison bison</name>
    <name type="common">North American plains bison</name>
    <dbReference type="NCBI Taxonomy" id="43346"/>
    <lineage>
        <taxon>Eukaryota</taxon>
        <taxon>Metazoa</taxon>
        <taxon>Chordata</taxon>
        <taxon>Craniata</taxon>
        <taxon>Vertebrata</taxon>
        <taxon>Euteleostomi</taxon>
        <taxon>Mammalia</taxon>
        <taxon>Eutheria</taxon>
        <taxon>Laurasiatheria</taxon>
        <taxon>Artiodactyla</taxon>
        <taxon>Ruminantia</taxon>
        <taxon>Pecora</taxon>
        <taxon>Bovidae</taxon>
        <taxon>Bovinae</taxon>
        <taxon>Bison</taxon>
    </lineage>
</organism>
<sequence length="254" mass="27058">MLTDMQLPIFANMLGVSLFLLVVLYHYTAVNNPKKQEGKWHFLCPQVPGHSLKQDGGWSPECGEGCPLLLSSSCLMDVGYNGRASAAIVAMRAVPRTGAEVLANESLVSAFPSFLATFTTLSDGSYTIVETLSPVAFHFLGASAPRDPSYEAVVLFPVEAKHIKGSEKSCKKVPVVVEVHASQVDETRGSAVCLRDPKGAGDHVSLLLLKVMTHLSPCQQQVVRSPSQEHGGSAADCGWACHGEQGGAGWEVPV</sequence>
<dbReference type="GeneID" id="105001868"/>
<evidence type="ECO:0000256" key="4">
    <source>
        <dbReference type="ARBA" id="ARBA00022692"/>
    </source>
</evidence>
<evidence type="ECO:0000256" key="5">
    <source>
        <dbReference type="ARBA" id="ARBA00022824"/>
    </source>
</evidence>
<dbReference type="KEGG" id="bbis:105001868"/>
<evidence type="ECO:0000313" key="11">
    <source>
        <dbReference type="RefSeq" id="XP_010856610.1"/>
    </source>
</evidence>
<evidence type="ECO:0000256" key="1">
    <source>
        <dbReference type="ARBA" id="ARBA00004643"/>
    </source>
</evidence>
<keyword evidence="6" id="KW-0735">Signal-anchor</keyword>
<feature type="transmembrane region" description="Helical" evidence="9">
    <location>
        <begin position="7"/>
        <end position="27"/>
    </location>
</feature>
<keyword evidence="10" id="KW-1185">Reference proteome</keyword>
<dbReference type="AlphaFoldDB" id="A0A6P3IZV0"/>
<dbReference type="RefSeq" id="XP_010856610.1">
    <property type="nucleotide sequence ID" value="XM_010858308.1"/>
</dbReference>
<reference evidence="11" key="1">
    <citation type="submission" date="2025-08" db="UniProtKB">
        <authorList>
            <consortium name="RefSeq"/>
        </authorList>
    </citation>
    <scope>IDENTIFICATION</scope>
    <source>
        <tissue evidence="11">Blood</tissue>
    </source>
</reference>